<keyword evidence="3" id="KW-0597">Phosphoprotein</keyword>
<feature type="domain" description="PAC" evidence="7">
    <location>
        <begin position="372"/>
        <end position="424"/>
    </location>
</feature>
<dbReference type="SMART" id="SM00091">
    <property type="entry name" value="PAS"/>
    <property type="match status" value="2"/>
</dbReference>
<dbReference type="InterPro" id="IPR035965">
    <property type="entry name" value="PAS-like_dom_sf"/>
</dbReference>
<dbReference type="Pfam" id="PF01590">
    <property type="entry name" value="GAF"/>
    <property type="match status" value="1"/>
</dbReference>
<dbReference type="SUPFAM" id="SSF55781">
    <property type="entry name" value="GAF domain-like"/>
    <property type="match status" value="1"/>
</dbReference>
<protein>
    <recommendedName>
        <fullName evidence="2">histidine kinase</fullName>
        <ecNumber evidence="2">2.7.13.3</ecNumber>
    </recommendedName>
</protein>
<name>A0A1I2X3F1_9SPHI</name>
<dbReference type="EMBL" id="FOPP01000004">
    <property type="protein sequence ID" value="SFH06461.1"/>
    <property type="molecule type" value="Genomic_DNA"/>
</dbReference>
<evidence type="ECO:0000259" key="6">
    <source>
        <dbReference type="PROSITE" id="PS50112"/>
    </source>
</evidence>
<proteinExistence type="predicted"/>
<dbReference type="PROSITE" id="PS50113">
    <property type="entry name" value="PAC"/>
    <property type="match status" value="2"/>
</dbReference>
<feature type="domain" description="PAS" evidence="6">
    <location>
        <begin position="316"/>
        <end position="369"/>
    </location>
</feature>
<evidence type="ECO:0000259" key="7">
    <source>
        <dbReference type="PROSITE" id="PS50113"/>
    </source>
</evidence>
<dbReference type="Gene3D" id="2.10.70.100">
    <property type="match status" value="1"/>
</dbReference>
<dbReference type="InterPro" id="IPR001610">
    <property type="entry name" value="PAC"/>
</dbReference>
<dbReference type="InterPro" id="IPR029016">
    <property type="entry name" value="GAF-like_dom_sf"/>
</dbReference>
<dbReference type="Proteomes" id="UP000199666">
    <property type="component" value="Unassembled WGS sequence"/>
</dbReference>
<dbReference type="InterPro" id="IPR003018">
    <property type="entry name" value="GAF"/>
</dbReference>
<feature type="domain" description="PAC" evidence="7">
    <location>
        <begin position="80"/>
        <end position="133"/>
    </location>
</feature>
<dbReference type="NCBIfam" id="TIGR00229">
    <property type="entry name" value="sensory_box"/>
    <property type="match status" value="2"/>
</dbReference>
<dbReference type="Pfam" id="PF08447">
    <property type="entry name" value="PAS_3"/>
    <property type="match status" value="2"/>
</dbReference>
<dbReference type="AlphaFoldDB" id="A0A1I2X3F1"/>
<dbReference type="SMART" id="SM00065">
    <property type="entry name" value="GAF"/>
    <property type="match status" value="1"/>
</dbReference>
<dbReference type="InterPro" id="IPR013655">
    <property type="entry name" value="PAS_fold_3"/>
</dbReference>
<feature type="domain" description="PAS" evidence="6">
    <location>
        <begin position="4"/>
        <end position="71"/>
    </location>
</feature>
<keyword evidence="5" id="KW-0418">Kinase</keyword>
<comment type="catalytic activity">
    <reaction evidence="1">
        <text>ATP + protein L-histidine = ADP + protein N-phospho-L-histidine.</text>
        <dbReference type="EC" id="2.7.13.3"/>
    </reaction>
</comment>
<dbReference type="STRING" id="414048.SAMN04489864_104391"/>
<dbReference type="RefSeq" id="WP_090993315.1">
    <property type="nucleotide sequence ID" value="NZ_FOPP01000004.1"/>
</dbReference>
<accession>A0A1I2X3F1</accession>
<dbReference type="OrthoDB" id="6231665at2"/>
<keyword evidence="9" id="KW-1185">Reference proteome</keyword>
<dbReference type="Gene3D" id="3.30.450.20">
    <property type="entry name" value="PAS domain"/>
    <property type="match status" value="2"/>
</dbReference>
<dbReference type="InterPro" id="IPR052162">
    <property type="entry name" value="Sensor_kinase/Photoreceptor"/>
</dbReference>
<evidence type="ECO:0000256" key="1">
    <source>
        <dbReference type="ARBA" id="ARBA00000085"/>
    </source>
</evidence>
<dbReference type="Gene3D" id="3.30.450.40">
    <property type="match status" value="1"/>
</dbReference>
<dbReference type="InterPro" id="IPR036097">
    <property type="entry name" value="HisK_dim/P_sf"/>
</dbReference>
<dbReference type="SMART" id="SM00086">
    <property type="entry name" value="PAC"/>
    <property type="match status" value="2"/>
</dbReference>
<organism evidence="8 9">
    <name type="scientific">Pedobacter insulae</name>
    <dbReference type="NCBI Taxonomy" id="414048"/>
    <lineage>
        <taxon>Bacteria</taxon>
        <taxon>Pseudomonadati</taxon>
        <taxon>Bacteroidota</taxon>
        <taxon>Sphingobacteriia</taxon>
        <taxon>Sphingobacteriales</taxon>
        <taxon>Sphingobacteriaceae</taxon>
        <taxon>Pedobacter</taxon>
    </lineage>
</organism>
<sequence length="493" mass="56734">MDIKSEHLYALLQSIEGVVWEADIDMQRFSFISDHVEQITGFSKTEWLNQPGFWETRIHPEDFEVVTKYYDLRNRKIKGCTFEYRMIRADGEIIWVKDNVSSLRLDNGDHIFRGIIIDNTTTERLRALERLEYNILRLSSDFRLPLEDVLLNYLKGLEALFPQMQCSNHQIKNGRVASGLSPSLPAAYISKVIGLQIGENEGSCGTAAATGQQVIVSDIATDKRWFKYRSLALDYQLGACWSNPIINTEGEVIATLAMYYQNPRIPSENELQVMQKATALLRIIIENRQKTEVINEANLLMSQSQELAHFGNWRWDIKQDIVNWSPAMYLIYGLDKKEFKVSSTGYLTMLHPDDLVRVKKVMERVLLNQEEIEFEERIVRPNGELRYLRSWAKLKMDAQGAPLEMIGACLDITEKVIQMQAIEQQNRQLFEIAWMQSHAIRSPLTKIMALVDLLKLIPESNPEKIELLKYLAAAASELDEQIKSINEKAKQAT</sequence>
<dbReference type="CDD" id="cd00130">
    <property type="entry name" value="PAS"/>
    <property type="match status" value="2"/>
</dbReference>
<dbReference type="PANTHER" id="PTHR43304">
    <property type="entry name" value="PHYTOCHROME-LIKE PROTEIN CPH1"/>
    <property type="match status" value="1"/>
</dbReference>
<gene>
    <name evidence="8" type="ORF">SAMN04489864_104391</name>
</gene>
<keyword evidence="4" id="KW-0808">Transferase</keyword>
<evidence type="ECO:0000313" key="9">
    <source>
        <dbReference type="Proteomes" id="UP000199666"/>
    </source>
</evidence>
<dbReference type="PROSITE" id="PS50112">
    <property type="entry name" value="PAS"/>
    <property type="match status" value="2"/>
</dbReference>
<evidence type="ECO:0000256" key="2">
    <source>
        <dbReference type="ARBA" id="ARBA00012438"/>
    </source>
</evidence>
<dbReference type="SUPFAM" id="SSF47384">
    <property type="entry name" value="Homodimeric domain of signal transducing histidine kinase"/>
    <property type="match status" value="1"/>
</dbReference>
<evidence type="ECO:0000313" key="8">
    <source>
        <dbReference type="EMBL" id="SFH06461.1"/>
    </source>
</evidence>
<dbReference type="InterPro" id="IPR000014">
    <property type="entry name" value="PAS"/>
</dbReference>
<dbReference type="EC" id="2.7.13.3" evidence="2"/>
<dbReference type="PANTHER" id="PTHR43304:SF1">
    <property type="entry name" value="PAC DOMAIN-CONTAINING PROTEIN"/>
    <property type="match status" value="1"/>
</dbReference>
<dbReference type="GO" id="GO:0000155">
    <property type="term" value="F:phosphorelay sensor kinase activity"/>
    <property type="evidence" value="ECO:0007669"/>
    <property type="project" value="InterPro"/>
</dbReference>
<reference evidence="8 9" key="1">
    <citation type="submission" date="2016-10" db="EMBL/GenBank/DDBJ databases">
        <authorList>
            <person name="de Groot N.N."/>
        </authorList>
    </citation>
    <scope>NUCLEOTIDE SEQUENCE [LARGE SCALE GENOMIC DNA]</scope>
    <source>
        <strain evidence="8 9">DSM 18684</strain>
    </source>
</reference>
<dbReference type="InterPro" id="IPR000700">
    <property type="entry name" value="PAS-assoc_C"/>
</dbReference>
<evidence type="ECO:0000256" key="5">
    <source>
        <dbReference type="ARBA" id="ARBA00022777"/>
    </source>
</evidence>
<evidence type="ECO:0000256" key="4">
    <source>
        <dbReference type="ARBA" id="ARBA00022679"/>
    </source>
</evidence>
<dbReference type="SUPFAM" id="SSF55785">
    <property type="entry name" value="PYP-like sensor domain (PAS domain)"/>
    <property type="match status" value="2"/>
</dbReference>
<evidence type="ECO:0000256" key="3">
    <source>
        <dbReference type="ARBA" id="ARBA00022553"/>
    </source>
</evidence>